<dbReference type="PANTHER" id="PTHR38778">
    <property type="entry name" value="CYTOPLASMIC PROTEIN-RELATED"/>
    <property type="match status" value="1"/>
</dbReference>
<dbReference type="InterPro" id="IPR007416">
    <property type="entry name" value="YggL_50S_bp"/>
</dbReference>
<reference evidence="1 2" key="1">
    <citation type="submission" date="2018-06" db="EMBL/GenBank/DDBJ databases">
        <authorList>
            <consortium name="Pathogen Informatics"/>
            <person name="Doyle S."/>
        </authorList>
    </citation>
    <scope>NUCLEOTIDE SEQUENCE [LARGE SCALE GENOMIC DNA]</scope>
    <source>
        <strain evidence="1 2">NCTC9117</strain>
    </source>
</reference>
<organism evidence="1 2">
    <name type="scientific">Escherichia coli</name>
    <dbReference type="NCBI Taxonomy" id="562"/>
    <lineage>
        <taxon>Bacteria</taxon>
        <taxon>Pseudomonadati</taxon>
        <taxon>Pseudomonadota</taxon>
        <taxon>Gammaproteobacteria</taxon>
        <taxon>Enterobacterales</taxon>
        <taxon>Enterobacteriaceae</taxon>
        <taxon>Escherichia</taxon>
    </lineage>
</organism>
<proteinExistence type="predicted"/>
<dbReference type="Pfam" id="PF04320">
    <property type="entry name" value="YggL_50S_bp"/>
    <property type="match status" value="1"/>
</dbReference>
<sequence length="138" mass="16380">MAWRFPEGTSEEQIDKTVDDFINEVIEPNKLAFDGSGYLAWEGLICMQEIGKCTEEHQAIVRKWLEERKLDEVRTSELFDVWWTKKAYGRRQMQNCLMRYAYQAWKDARSSRLDKAFTPHPAWKTRTLLSIWGQQMLA</sequence>
<dbReference type="GO" id="GO:0005829">
    <property type="term" value="C:cytosol"/>
    <property type="evidence" value="ECO:0007669"/>
    <property type="project" value="TreeGrafter"/>
</dbReference>
<accession>A0A376Y365</accession>
<gene>
    <name evidence="1" type="primary">yggL</name>
    <name evidence="1" type="ORF">NCTC9117_01378</name>
</gene>
<evidence type="ECO:0000313" key="2">
    <source>
        <dbReference type="Proteomes" id="UP000254785"/>
    </source>
</evidence>
<name>A0A376Y365_ECOLX</name>
<evidence type="ECO:0000313" key="1">
    <source>
        <dbReference type="EMBL" id="STJ78831.1"/>
    </source>
</evidence>
<dbReference type="AlphaFoldDB" id="A0A376Y365"/>
<dbReference type="NCBIfam" id="NF008685">
    <property type="entry name" value="PRK11702.1"/>
    <property type="match status" value="1"/>
</dbReference>
<dbReference type="PANTHER" id="PTHR38778:SF1">
    <property type="entry name" value="CYTOPLASMIC PROTEIN"/>
    <property type="match status" value="1"/>
</dbReference>
<dbReference type="AntiFam" id="ANF00064">
    <property type="entry name" value="Unclear, Possibly translation of poorly localized IS Element IS621"/>
</dbReference>
<dbReference type="Proteomes" id="UP000254785">
    <property type="component" value="Unassembled WGS sequence"/>
</dbReference>
<protein>
    <submittedName>
        <fullName evidence="1">Protein</fullName>
    </submittedName>
</protein>
<dbReference type="EMBL" id="UGDC01000003">
    <property type="protein sequence ID" value="STJ78831.1"/>
    <property type="molecule type" value="Genomic_DNA"/>
</dbReference>